<dbReference type="Gene3D" id="3.40.50.2300">
    <property type="match status" value="1"/>
</dbReference>
<dbReference type="InterPro" id="IPR011006">
    <property type="entry name" value="CheY-like_superfamily"/>
</dbReference>
<sequence length="965" mass="102255">MTDATLSPSHSSTASPSIPPLLRGSSVTSISTSFSTDSHGFESPSTSSSAATPYTQSDHSPFELTSSAKASDGFSATTPDLLSDSSNNKLDQPSNTAAASVVTPKSPAPMRVLLVDDNPLNLALLLRLLHRRFADKLDPEQPPIALTDATVALDLLKGTLPIVDAVSIATPQTVRRTMPDQARAAAAANAITNPAPTFTHIMLDIHMPAISGLSLARRIRGLPLSSLNRDAKLLACTTAVRTQEQRLYRSGGFDGLIEKPVRENTLRAFFDFLAEIDSQSSRSESPALDENLSSSSFGDLSQLMARASIEQEINSSRTHAVFDGGGAGVGSSAPSSSVESGARDAKDDGDFPAIFGDRRNRSVGLAFAAMGDSADTFKLESAFVPTSIEDLPLPPRLARSKSLGADPAQNKSFFLALHNAEPIIMPPRSAALDLVESASCGSPGQRANSPNQISSTNIKDHAEDESIRSPHYVTRGFFLPKGEDSSLAITDYANESDSFGVESEMQLTPQRPRFVSRHLRQVSAAPIDIRDLADVKREVDLDSFRLEGTYFDDVNQVIRRVSGADENLTEEELAGQDGDFRSEVGRSLQYYGPSCRGTISASTLGEESYVQTGIHPSPARASAHAGRTHYSLPSPGTASCFAYAAPPSSDRGEMVLDLERELALELEDAAAGSTERHQILAGAAITASPVMMQACGSVLSQLPRSIPGPHGDIAFGASLPLIDGVPGGPRALPLTPPSAEVQLDSKWSRPQVSEGRGGEARGRTDDPSHLSCRRASITSVQSAQQRTRTSKPTKVRPQALTISPFRFANAISMEKSTSLSGAVSPRGSISSSAKQGLARSGELCMRSLASFFAQGTSSVMSGESSTAAATGPQGRRAIDTLALTRMLLSSAVRPLSFSSSSMSSRSMPCTPAEFVEDEHNHLGFAGAGAMHSGEEDEEDVDDKEEVLERSCGDHTGEEVVFPLQA</sequence>
<feature type="compositionally biased region" description="Polar residues" evidence="1">
    <location>
        <begin position="54"/>
        <end position="98"/>
    </location>
</feature>
<feature type="region of interest" description="Disordered" evidence="1">
    <location>
        <begin position="438"/>
        <end position="466"/>
    </location>
</feature>
<comment type="caution">
    <text evidence="2">The sequence shown here is derived from an EMBL/GenBank/DDBJ whole genome shotgun (WGS) entry which is preliminary data.</text>
</comment>
<feature type="compositionally biased region" description="Polar residues" evidence="1">
    <location>
        <begin position="439"/>
        <end position="457"/>
    </location>
</feature>
<dbReference type="GO" id="GO:0000160">
    <property type="term" value="P:phosphorelay signal transduction system"/>
    <property type="evidence" value="ECO:0007669"/>
    <property type="project" value="InterPro"/>
</dbReference>
<dbReference type="PROSITE" id="PS50110">
    <property type="entry name" value="RESPONSE_REGULATORY"/>
    <property type="match status" value="1"/>
</dbReference>
<dbReference type="Proteomes" id="UP000077521">
    <property type="component" value="Unassembled WGS sequence"/>
</dbReference>
<accession>A0A177TKR0</accession>
<protein>
    <submittedName>
        <fullName evidence="2">Uncharacterized protein</fullName>
    </submittedName>
</protein>
<gene>
    <name evidence="2" type="ORF">A4X13_0g1427</name>
</gene>
<keyword evidence="3" id="KW-1185">Reference proteome</keyword>
<feature type="compositionally biased region" description="Low complexity" evidence="1">
    <location>
        <begin position="7"/>
        <end position="16"/>
    </location>
</feature>
<feature type="region of interest" description="Disordered" evidence="1">
    <location>
        <begin position="324"/>
        <end position="353"/>
    </location>
</feature>
<feature type="region of interest" description="Disordered" evidence="1">
    <location>
        <begin position="1"/>
        <end position="103"/>
    </location>
</feature>
<reference evidence="2" key="1">
    <citation type="submission" date="2016-04" db="EMBL/GenBank/DDBJ databases">
        <authorList>
            <person name="Nguyen H.D."/>
            <person name="Samba Siva P."/>
            <person name="Cullis J."/>
            <person name="Levesque C.A."/>
            <person name="Hambleton S."/>
        </authorList>
    </citation>
    <scope>NUCLEOTIDE SEQUENCE</scope>
    <source>
        <strain evidence="2">DAOMC 236416</strain>
    </source>
</reference>
<dbReference type="AlphaFoldDB" id="A0A177TKR0"/>
<evidence type="ECO:0000313" key="3">
    <source>
        <dbReference type="Proteomes" id="UP000077521"/>
    </source>
</evidence>
<dbReference type="SMART" id="SM00448">
    <property type="entry name" value="REC"/>
    <property type="match status" value="1"/>
</dbReference>
<feature type="compositionally biased region" description="Basic and acidic residues" evidence="1">
    <location>
        <begin position="756"/>
        <end position="768"/>
    </location>
</feature>
<dbReference type="SUPFAM" id="SSF52172">
    <property type="entry name" value="CheY-like"/>
    <property type="match status" value="1"/>
</dbReference>
<feature type="compositionally biased region" description="Polar residues" evidence="1">
    <location>
        <begin position="776"/>
        <end position="787"/>
    </location>
</feature>
<dbReference type="EMBL" id="LWDF02000056">
    <property type="protein sequence ID" value="KAE8258813.1"/>
    <property type="molecule type" value="Genomic_DNA"/>
</dbReference>
<reference evidence="2" key="2">
    <citation type="journal article" date="2019" name="IMA Fungus">
        <title>Genome sequencing and comparison of five Tilletia species to identify candidate genes for the detection of regulated species infecting wheat.</title>
        <authorList>
            <person name="Nguyen H.D.T."/>
            <person name="Sultana T."/>
            <person name="Kesanakurti P."/>
            <person name="Hambleton S."/>
        </authorList>
    </citation>
    <scope>NUCLEOTIDE SEQUENCE</scope>
    <source>
        <strain evidence="2">DAOMC 236416</strain>
    </source>
</reference>
<dbReference type="InterPro" id="IPR001789">
    <property type="entry name" value="Sig_transdc_resp-reg_receiver"/>
</dbReference>
<feature type="compositionally biased region" description="Low complexity" evidence="1">
    <location>
        <begin position="25"/>
        <end position="53"/>
    </location>
</feature>
<evidence type="ECO:0000313" key="2">
    <source>
        <dbReference type="EMBL" id="KAE8258813.1"/>
    </source>
</evidence>
<name>A0A177TKR0_9BASI</name>
<evidence type="ECO:0000256" key="1">
    <source>
        <dbReference type="SAM" id="MobiDB-lite"/>
    </source>
</evidence>
<organism evidence="2 3">
    <name type="scientific">Tilletia indica</name>
    <dbReference type="NCBI Taxonomy" id="43049"/>
    <lineage>
        <taxon>Eukaryota</taxon>
        <taxon>Fungi</taxon>
        <taxon>Dikarya</taxon>
        <taxon>Basidiomycota</taxon>
        <taxon>Ustilaginomycotina</taxon>
        <taxon>Exobasidiomycetes</taxon>
        <taxon>Tilletiales</taxon>
        <taxon>Tilletiaceae</taxon>
        <taxon>Tilletia</taxon>
    </lineage>
</organism>
<feature type="region of interest" description="Disordered" evidence="1">
    <location>
        <begin position="728"/>
        <end position="795"/>
    </location>
</feature>
<proteinExistence type="predicted"/>
<feature type="compositionally biased region" description="Low complexity" evidence="1">
    <location>
        <begin position="330"/>
        <end position="340"/>
    </location>
</feature>